<sequence length="175" mass="19573">MDVICIAHWRRAGRPGEGRDALIRHSGFGPPINNSSATLKEKGQESTLAKELSKVNMSDGRVGKERVKCTQVRQQYLLASCILTMDKGTMENNKSLKSLPLLSQICDRFGVSERAGTAIASTVLHELSSDIVKYKSKLRRERRKTRDALMKNQASLNLPALYFDGRKNKTLKIVK</sequence>
<dbReference type="Proteomes" id="UP000299102">
    <property type="component" value="Unassembled WGS sequence"/>
</dbReference>
<comment type="caution">
    <text evidence="1">The sequence shown here is derived from an EMBL/GenBank/DDBJ whole genome shotgun (WGS) entry which is preliminary data.</text>
</comment>
<dbReference type="OrthoDB" id="6617942at2759"/>
<name>A0A4C1W541_EUMVA</name>
<organism evidence="1 2">
    <name type="scientific">Eumeta variegata</name>
    <name type="common">Bagworm moth</name>
    <name type="synonym">Eumeta japonica</name>
    <dbReference type="NCBI Taxonomy" id="151549"/>
    <lineage>
        <taxon>Eukaryota</taxon>
        <taxon>Metazoa</taxon>
        <taxon>Ecdysozoa</taxon>
        <taxon>Arthropoda</taxon>
        <taxon>Hexapoda</taxon>
        <taxon>Insecta</taxon>
        <taxon>Pterygota</taxon>
        <taxon>Neoptera</taxon>
        <taxon>Endopterygota</taxon>
        <taxon>Lepidoptera</taxon>
        <taxon>Glossata</taxon>
        <taxon>Ditrysia</taxon>
        <taxon>Tineoidea</taxon>
        <taxon>Psychidae</taxon>
        <taxon>Oiketicinae</taxon>
        <taxon>Eumeta</taxon>
    </lineage>
</organism>
<gene>
    <name evidence="1" type="ORF">EVAR_26568_1</name>
</gene>
<reference evidence="1 2" key="1">
    <citation type="journal article" date="2019" name="Commun. Biol.">
        <title>The bagworm genome reveals a unique fibroin gene that provides high tensile strength.</title>
        <authorList>
            <person name="Kono N."/>
            <person name="Nakamura H."/>
            <person name="Ohtoshi R."/>
            <person name="Tomita M."/>
            <person name="Numata K."/>
            <person name="Arakawa K."/>
        </authorList>
    </citation>
    <scope>NUCLEOTIDE SEQUENCE [LARGE SCALE GENOMIC DNA]</scope>
</reference>
<evidence type="ECO:0000313" key="2">
    <source>
        <dbReference type="Proteomes" id="UP000299102"/>
    </source>
</evidence>
<keyword evidence="2" id="KW-1185">Reference proteome</keyword>
<protein>
    <submittedName>
        <fullName evidence="1">Uncharacterized protein</fullName>
    </submittedName>
</protein>
<proteinExistence type="predicted"/>
<accession>A0A4C1W541</accession>
<evidence type="ECO:0000313" key="1">
    <source>
        <dbReference type="EMBL" id="GBP46123.1"/>
    </source>
</evidence>
<dbReference type="AlphaFoldDB" id="A0A4C1W541"/>
<dbReference type="EMBL" id="BGZK01000477">
    <property type="protein sequence ID" value="GBP46123.1"/>
    <property type="molecule type" value="Genomic_DNA"/>
</dbReference>